<organism evidence="3 4">
    <name type="scientific">Novymonas esmeraldas</name>
    <dbReference type="NCBI Taxonomy" id="1808958"/>
    <lineage>
        <taxon>Eukaryota</taxon>
        <taxon>Discoba</taxon>
        <taxon>Euglenozoa</taxon>
        <taxon>Kinetoplastea</taxon>
        <taxon>Metakinetoplastina</taxon>
        <taxon>Trypanosomatida</taxon>
        <taxon>Trypanosomatidae</taxon>
        <taxon>Novymonas</taxon>
    </lineage>
</organism>
<sequence>MPVAYALAKECQVLRSDVEGVLSLAAQLLTHTTAAPVSDGAAAAAAPTPASSSTAATSTVGPVVGALLTDAHARALLINTLVRVLVPARRQSALLDSNRYVQAANVAARQEQQQQQQQQQQQSATGAKAASPTNGVAVDVSQRYRVGRIVGVVPKAAARSTETRQAGALGVGGAAAAAEEAQRWLLAVYVGECVEPAAVSAIADEPFTEVEHRIFVQSALSTTAGDGGRRAVVLPSLQPAVLSAEAAAAVQHTIRDIRLAVRLAQTRDMDAAADAAAQLTHRADTMKRRRAASDDDDEHEHHDGDRGRKKRRAAVVEAEENSIGPGAHLGTGVASQAARVARLVDDVAARGAQLHQLRQLLQQKEQEVKSTLQLQHQHEAQHRGEVEVWRAKVEEQSRTHERAAKEARESLEQRDQLLEEANTKLRRLAGMATKYKQVVDTVAALLKRSAGDDARDGKPMTPDDILVALQAKKSL</sequence>
<name>A0AAW0EZB6_9TRYP</name>
<feature type="region of interest" description="Disordered" evidence="2">
    <location>
        <begin position="275"/>
        <end position="329"/>
    </location>
</feature>
<reference evidence="3 4" key="1">
    <citation type="journal article" date="2021" name="MBio">
        <title>A New Model Trypanosomatid, Novymonas esmeraldas: Genomic Perception of Its 'Candidatus Pandoraea novymonadis' Endosymbiont.</title>
        <authorList>
            <person name="Zakharova A."/>
            <person name="Saura A."/>
            <person name="Butenko A."/>
            <person name="Podesvova L."/>
            <person name="Warmusova S."/>
            <person name="Kostygov A.Y."/>
            <person name="Nenarokova A."/>
            <person name="Lukes J."/>
            <person name="Opperdoes F.R."/>
            <person name="Yurchenko V."/>
        </authorList>
    </citation>
    <scope>NUCLEOTIDE SEQUENCE [LARGE SCALE GENOMIC DNA]</scope>
    <source>
        <strain evidence="3 4">E262AT.01</strain>
    </source>
</reference>
<keyword evidence="4" id="KW-1185">Reference proteome</keyword>
<evidence type="ECO:0000256" key="1">
    <source>
        <dbReference type="SAM" id="Coils"/>
    </source>
</evidence>
<comment type="caution">
    <text evidence="3">The sequence shown here is derived from an EMBL/GenBank/DDBJ whole genome shotgun (WGS) entry which is preliminary data.</text>
</comment>
<evidence type="ECO:0000256" key="2">
    <source>
        <dbReference type="SAM" id="MobiDB-lite"/>
    </source>
</evidence>
<feature type="region of interest" description="Disordered" evidence="2">
    <location>
        <begin position="112"/>
        <end position="134"/>
    </location>
</feature>
<evidence type="ECO:0000313" key="3">
    <source>
        <dbReference type="EMBL" id="KAK7198916.1"/>
    </source>
</evidence>
<dbReference type="Proteomes" id="UP001430356">
    <property type="component" value="Unassembled WGS sequence"/>
</dbReference>
<dbReference type="AlphaFoldDB" id="A0AAW0EZB6"/>
<proteinExistence type="predicted"/>
<keyword evidence="1" id="KW-0175">Coiled coil</keyword>
<accession>A0AAW0EZB6</accession>
<feature type="compositionally biased region" description="Low complexity" evidence="2">
    <location>
        <begin position="112"/>
        <end position="130"/>
    </location>
</feature>
<feature type="coiled-coil region" evidence="1">
    <location>
        <begin position="354"/>
        <end position="428"/>
    </location>
</feature>
<evidence type="ECO:0000313" key="4">
    <source>
        <dbReference type="Proteomes" id="UP001430356"/>
    </source>
</evidence>
<dbReference type="EMBL" id="JAECZO010000188">
    <property type="protein sequence ID" value="KAK7198916.1"/>
    <property type="molecule type" value="Genomic_DNA"/>
</dbReference>
<gene>
    <name evidence="3" type="ORF">NESM_000858400</name>
</gene>
<protein>
    <submittedName>
        <fullName evidence="3">Uncharacterized protein</fullName>
    </submittedName>
</protein>